<gene>
    <name evidence="2" type="ORF">P167DRAFT_248322</name>
</gene>
<keyword evidence="1" id="KW-0732">Signal</keyword>
<sequence>MLVAALVLLVVLKSVMMTRLKKNWNSHFGVRLVLDGWERKEEDQRCRVKRISNRTLFSTKTGNVCALPPCVPSHLKTTENPEIRISGVVVVVGTGPSLCFAAANSISVQSVERLVSRADGRSLALILDYLLMTLKKRLMIRYRYSESSQSNDTLTVVANRPCEWGF</sequence>
<dbReference type="Proteomes" id="UP000277580">
    <property type="component" value="Unassembled WGS sequence"/>
</dbReference>
<dbReference type="AlphaFoldDB" id="A0A3N4KJ22"/>
<dbReference type="InParanoid" id="A0A3N4KJ22"/>
<keyword evidence="3" id="KW-1185">Reference proteome</keyword>
<organism evidence="2 3">
    <name type="scientific">Morchella conica CCBAS932</name>
    <dbReference type="NCBI Taxonomy" id="1392247"/>
    <lineage>
        <taxon>Eukaryota</taxon>
        <taxon>Fungi</taxon>
        <taxon>Dikarya</taxon>
        <taxon>Ascomycota</taxon>
        <taxon>Pezizomycotina</taxon>
        <taxon>Pezizomycetes</taxon>
        <taxon>Pezizales</taxon>
        <taxon>Morchellaceae</taxon>
        <taxon>Morchella</taxon>
    </lineage>
</organism>
<reference evidence="2 3" key="1">
    <citation type="journal article" date="2018" name="Nat. Ecol. Evol.">
        <title>Pezizomycetes genomes reveal the molecular basis of ectomycorrhizal truffle lifestyle.</title>
        <authorList>
            <person name="Murat C."/>
            <person name="Payen T."/>
            <person name="Noel B."/>
            <person name="Kuo A."/>
            <person name="Morin E."/>
            <person name="Chen J."/>
            <person name="Kohler A."/>
            <person name="Krizsan K."/>
            <person name="Balestrini R."/>
            <person name="Da Silva C."/>
            <person name="Montanini B."/>
            <person name="Hainaut M."/>
            <person name="Levati E."/>
            <person name="Barry K.W."/>
            <person name="Belfiori B."/>
            <person name="Cichocki N."/>
            <person name="Clum A."/>
            <person name="Dockter R.B."/>
            <person name="Fauchery L."/>
            <person name="Guy J."/>
            <person name="Iotti M."/>
            <person name="Le Tacon F."/>
            <person name="Lindquist E.A."/>
            <person name="Lipzen A."/>
            <person name="Malagnac F."/>
            <person name="Mello A."/>
            <person name="Molinier V."/>
            <person name="Miyauchi S."/>
            <person name="Poulain J."/>
            <person name="Riccioni C."/>
            <person name="Rubini A."/>
            <person name="Sitrit Y."/>
            <person name="Splivallo R."/>
            <person name="Traeger S."/>
            <person name="Wang M."/>
            <person name="Zifcakova L."/>
            <person name="Wipf D."/>
            <person name="Zambonelli A."/>
            <person name="Paolocci F."/>
            <person name="Nowrousian M."/>
            <person name="Ottonello S."/>
            <person name="Baldrian P."/>
            <person name="Spatafora J.W."/>
            <person name="Henrissat B."/>
            <person name="Nagy L.G."/>
            <person name="Aury J.M."/>
            <person name="Wincker P."/>
            <person name="Grigoriev I.V."/>
            <person name="Bonfante P."/>
            <person name="Martin F.M."/>
        </authorList>
    </citation>
    <scope>NUCLEOTIDE SEQUENCE [LARGE SCALE GENOMIC DNA]</scope>
    <source>
        <strain evidence="2 3">CCBAS932</strain>
    </source>
</reference>
<evidence type="ECO:0000256" key="1">
    <source>
        <dbReference type="SAM" id="SignalP"/>
    </source>
</evidence>
<protein>
    <submittedName>
        <fullName evidence="2">Uncharacterized protein</fullName>
    </submittedName>
</protein>
<evidence type="ECO:0000313" key="3">
    <source>
        <dbReference type="Proteomes" id="UP000277580"/>
    </source>
</evidence>
<accession>A0A3N4KJ22</accession>
<feature type="chain" id="PRO_5018288800" evidence="1">
    <location>
        <begin position="18"/>
        <end position="166"/>
    </location>
</feature>
<proteinExistence type="predicted"/>
<feature type="signal peptide" evidence="1">
    <location>
        <begin position="1"/>
        <end position="17"/>
    </location>
</feature>
<name>A0A3N4KJ22_9PEZI</name>
<evidence type="ECO:0000313" key="2">
    <source>
        <dbReference type="EMBL" id="RPB10564.1"/>
    </source>
</evidence>
<dbReference type="EMBL" id="ML119142">
    <property type="protein sequence ID" value="RPB10564.1"/>
    <property type="molecule type" value="Genomic_DNA"/>
</dbReference>